<sequence>MFPFKQALNQGLGQTPTMPFTGGGVPPSLGSQMGPISHLGQMGQSAPGFLSQAGQIAGTAQSASNGLNLMGMFTNVQKAINTAQTVLPMVQKFGPLVKNAPTLFKMMKSFKDFSQVDTEERDEKEIDERTTNKLDHEEIDHKDQDESNHDHAMPKEEQSNISSKERNRKSHQVKKNEDSLTIRPSVPKLYV</sequence>
<dbReference type="Pfam" id="PF14181">
    <property type="entry name" value="YqfQ"/>
    <property type="match status" value="1"/>
</dbReference>
<dbReference type="AlphaFoldDB" id="A0A6N8CSN4"/>
<evidence type="ECO:0000256" key="1">
    <source>
        <dbReference type="SAM" id="MobiDB-lite"/>
    </source>
</evidence>
<reference evidence="2 3" key="1">
    <citation type="submission" date="2019-11" db="EMBL/GenBank/DDBJ databases">
        <title>Terrilactibacillus tamarindus sp. nov. BCM23-1 isolated from bark of Tamarindus indica.</title>
        <authorList>
            <person name="Kingkaew E."/>
            <person name="Tanasupawat S."/>
        </authorList>
    </citation>
    <scope>NUCLEOTIDE SEQUENCE [LARGE SCALE GENOMIC DNA]</scope>
    <source>
        <strain evidence="2 3">BCM23-1</strain>
    </source>
</reference>
<dbReference type="Proteomes" id="UP000440978">
    <property type="component" value="Unassembled WGS sequence"/>
</dbReference>
<feature type="compositionally biased region" description="Basic and acidic residues" evidence="1">
    <location>
        <begin position="121"/>
        <end position="158"/>
    </location>
</feature>
<protein>
    <recommendedName>
        <fullName evidence="4">YqfQ-like protein</fullName>
    </recommendedName>
</protein>
<organism evidence="2 3">
    <name type="scientific">Terrilactibacillus tamarindi</name>
    <dbReference type="NCBI Taxonomy" id="2599694"/>
    <lineage>
        <taxon>Bacteria</taxon>
        <taxon>Bacillati</taxon>
        <taxon>Bacillota</taxon>
        <taxon>Bacilli</taxon>
        <taxon>Bacillales</taxon>
        <taxon>Bacillaceae</taxon>
        <taxon>Terrilactibacillus</taxon>
    </lineage>
</organism>
<dbReference type="RefSeq" id="WP_155221036.1">
    <property type="nucleotide sequence ID" value="NZ_WNHB01000029.1"/>
</dbReference>
<feature type="region of interest" description="Disordered" evidence="1">
    <location>
        <begin position="12"/>
        <end position="45"/>
    </location>
</feature>
<evidence type="ECO:0000313" key="2">
    <source>
        <dbReference type="EMBL" id="MTT33164.1"/>
    </source>
</evidence>
<gene>
    <name evidence="2" type="ORF">GMB86_14260</name>
</gene>
<feature type="region of interest" description="Disordered" evidence="1">
    <location>
        <begin position="114"/>
        <end position="191"/>
    </location>
</feature>
<dbReference type="OrthoDB" id="2860117at2"/>
<accession>A0A6N8CSN4</accession>
<keyword evidence="3" id="KW-1185">Reference proteome</keyword>
<evidence type="ECO:0000313" key="3">
    <source>
        <dbReference type="Proteomes" id="UP000440978"/>
    </source>
</evidence>
<name>A0A6N8CSN4_9BACI</name>
<dbReference type="InterPro" id="IPR025571">
    <property type="entry name" value="YqfQ"/>
</dbReference>
<dbReference type="EMBL" id="WNHB01000029">
    <property type="protein sequence ID" value="MTT33164.1"/>
    <property type="molecule type" value="Genomic_DNA"/>
</dbReference>
<evidence type="ECO:0008006" key="4">
    <source>
        <dbReference type="Google" id="ProtNLM"/>
    </source>
</evidence>
<comment type="caution">
    <text evidence="2">The sequence shown here is derived from an EMBL/GenBank/DDBJ whole genome shotgun (WGS) entry which is preliminary data.</text>
</comment>
<proteinExistence type="predicted"/>